<evidence type="ECO:0000313" key="2">
    <source>
        <dbReference type="Proteomes" id="UP000216947"/>
    </source>
</evidence>
<accession>A0A261RDK6</accession>
<dbReference type="AlphaFoldDB" id="A0A261RDK6"/>
<proteinExistence type="predicted"/>
<name>A0A261RDK6_9BORD</name>
<gene>
    <name evidence="1" type="ORF">CAL19_10255</name>
</gene>
<dbReference type="Proteomes" id="UP000216947">
    <property type="component" value="Unassembled WGS sequence"/>
</dbReference>
<comment type="caution">
    <text evidence="1">The sequence shown here is derived from an EMBL/GenBank/DDBJ whole genome shotgun (WGS) entry which is preliminary data.</text>
</comment>
<reference evidence="2" key="1">
    <citation type="submission" date="2017-05" db="EMBL/GenBank/DDBJ databases">
        <title>Complete and WGS of Bordetella genogroups.</title>
        <authorList>
            <person name="Spilker T."/>
            <person name="Lipuma J."/>
        </authorList>
    </citation>
    <scope>NUCLEOTIDE SEQUENCE [LARGE SCALE GENOMIC DNA]</scope>
    <source>
        <strain evidence="2">AU18089</strain>
    </source>
</reference>
<organism evidence="1 2">
    <name type="scientific">Bordetella genomosp. 7</name>
    <dbReference type="NCBI Taxonomy" id="1416805"/>
    <lineage>
        <taxon>Bacteria</taxon>
        <taxon>Pseudomonadati</taxon>
        <taxon>Pseudomonadota</taxon>
        <taxon>Betaproteobacteria</taxon>
        <taxon>Burkholderiales</taxon>
        <taxon>Alcaligenaceae</taxon>
        <taxon>Bordetella</taxon>
    </lineage>
</organism>
<sequence>MGTYYEIDRGSCQALAAPRVRLGEKPRLGRATVVKLQRQVVQTGGRCGTMAVPAVQIRYQALQPGSDTMAWEVTYQARGAAPREIDAAIRVMPRPAPARPR</sequence>
<dbReference type="EMBL" id="NEVK01000004">
    <property type="protein sequence ID" value="OZI23011.1"/>
    <property type="molecule type" value="Genomic_DNA"/>
</dbReference>
<protein>
    <submittedName>
        <fullName evidence="1">Uncharacterized protein</fullName>
    </submittedName>
</protein>
<keyword evidence="2" id="KW-1185">Reference proteome</keyword>
<evidence type="ECO:0000313" key="1">
    <source>
        <dbReference type="EMBL" id="OZI23011.1"/>
    </source>
</evidence>